<reference evidence="1 2" key="1">
    <citation type="journal article" date="2015" name="Genome Announc.">
        <title>Complete genome sequences for 59 burkholderia isolates, both pathogenic and near neighbor.</title>
        <authorList>
            <person name="Johnson S.L."/>
            <person name="Bishop-Lilly K.A."/>
            <person name="Ladner J.T."/>
            <person name="Daligault H.E."/>
            <person name="Davenport K.W."/>
            <person name="Jaissle J."/>
            <person name="Frey K.G."/>
            <person name="Koroleva G.I."/>
            <person name="Bruce D.C."/>
            <person name="Coyne S.R."/>
            <person name="Broomall S.M."/>
            <person name="Li P.E."/>
            <person name="Teshima H."/>
            <person name="Gibbons H.S."/>
            <person name="Palacios G.F."/>
            <person name="Rosenzweig C.N."/>
            <person name="Redden C.L."/>
            <person name="Xu Y."/>
            <person name="Minogue T.D."/>
            <person name="Chain P.S."/>
        </authorList>
    </citation>
    <scope>NUCLEOTIDE SEQUENCE [LARGE SCALE GENOMIC DNA]</scope>
    <source>
        <strain evidence="1 2">ATCC BAA-463</strain>
    </source>
</reference>
<evidence type="ECO:0000313" key="1">
    <source>
        <dbReference type="EMBL" id="AJZ57139.1"/>
    </source>
</evidence>
<name>A0AAU8SVV2_9BURK</name>
<sequence>MLPSALIAEPLRHQSGTMNGLQRRVALKAMHEHGRDRRRYYSYFENALTFTSSDGHRQRVTQRGDQAACHAHVRAGVAVARVQLHVSEAVEIASVQGEVLAGQASVHGCS</sequence>
<gene>
    <name evidence="1" type="ORF">OI25_7523</name>
</gene>
<proteinExistence type="predicted"/>
<accession>A0AAU8SVV2</accession>
<dbReference type="KEGG" id="bfn:OI25_7523"/>
<organism evidence="1 2">
    <name type="scientific">Paraburkholderia fungorum</name>
    <dbReference type="NCBI Taxonomy" id="134537"/>
    <lineage>
        <taxon>Bacteria</taxon>
        <taxon>Pseudomonadati</taxon>
        <taxon>Pseudomonadota</taxon>
        <taxon>Betaproteobacteria</taxon>
        <taxon>Burkholderiales</taxon>
        <taxon>Burkholderiaceae</taxon>
        <taxon>Paraburkholderia</taxon>
    </lineage>
</organism>
<evidence type="ECO:0000313" key="2">
    <source>
        <dbReference type="Proteomes" id="UP000032614"/>
    </source>
</evidence>
<protein>
    <submittedName>
        <fullName evidence="1">Uncharacterized protein</fullName>
    </submittedName>
</protein>
<dbReference type="AlphaFoldDB" id="A0AAU8SVV2"/>
<dbReference type="Proteomes" id="UP000032614">
    <property type="component" value="Chromosome 3"/>
</dbReference>
<dbReference type="EMBL" id="CP010025">
    <property type="protein sequence ID" value="AJZ57139.1"/>
    <property type="molecule type" value="Genomic_DNA"/>
</dbReference>